<evidence type="ECO:0000256" key="1">
    <source>
        <dbReference type="SAM" id="MobiDB-lite"/>
    </source>
</evidence>
<evidence type="ECO:0000313" key="3">
    <source>
        <dbReference type="Proteomes" id="UP000284375"/>
    </source>
</evidence>
<dbReference type="STRING" id="252740.A0A423VXU8"/>
<feature type="region of interest" description="Disordered" evidence="1">
    <location>
        <begin position="998"/>
        <end position="1022"/>
    </location>
</feature>
<feature type="region of interest" description="Disordered" evidence="1">
    <location>
        <begin position="1050"/>
        <end position="1110"/>
    </location>
</feature>
<feature type="region of interest" description="Disordered" evidence="1">
    <location>
        <begin position="366"/>
        <end position="440"/>
    </location>
</feature>
<name>A0A423VXU8_CYTCH</name>
<feature type="compositionally biased region" description="Polar residues" evidence="1">
    <location>
        <begin position="1090"/>
        <end position="1099"/>
    </location>
</feature>
<dbReference type="AlphaFoldDB" id="A0A423VXU8"/>
<evidence type="ECO:0000313" key="2">
    <source>
        <dbReference type="EMBL" id="ROV95852.1"/>
    </source>
</evidence>
<organism evidence="2 3">
    <name type="scientific">Cytospora chrysosperma</name>
    <name type="common">Cytospora canker fungus</name>
    <name type="synonym">Sphaeria chrysosperma</name>
    <dbReference type="NCBI Taxonomy" id="252740"/>
    <lineage>
        <taxon>Eukaryota</taxon>
        <taxon>Fungi</taxon>
        <taxon>Dikarya</taxon>
        <taxon>Ascomycota</taxon>
        <taxon>Pezizomycotina</taxon>
        <taxon>Sordariomycetes</taxon>
        <taxon>Sordariomycetidae</taxon>
        <taxon>Diaporthales</taxon>
        <taxon>Cytosporaceae</taxon>
        <taxon>Cytospora</taxon>
    </lineage>
</organism>
<feature type="compositionally biased region" description="Acidic residues" evidence="1">
    <location>
        <begin position="43"/>
        <end position="52"/>
    </location>
</feature>
<gene>
    <name evidence="2" type="ORF">VSDG_05131</name>
</gene>
<proteinExistence type="predicted"/>
<feature type="compositionally biased region" description="Basic residues" evidence="1">
    <location>
        <begin position="11"/>
        <end position="26"/>
    </location>
</feature>
<feature type="region of interest" description="Disordered" evidence="1">
    <location>
        <begin position="1"/>
        <end position="175"/>
    </location>
</feature>
<feature type="compositionally biased region" description="Polar residues" evidence="1">
    <location>
        <begin position="1058"/>
        <end position="1070"/>
    </location>
</feature>
<feature type="compositionally biased region" description="Basic and acidic residues" evidence="1">
    <location>
        <begin position="283"/>
        <end position="311"/>
    </location>
</feature>
<feature type="compositionally biased region" description="Low complexity" evidence="1">
    <location>
        <begin position="192"/>
        <end position="208"/>
    </location>
</feature>
<dbReference type="OrthoDB" id="4776573at2759"/>
<feature type="compositionally biased region" description="Pro residues" evidence="1">
    <location>
        <begin position="249"/>
        <end position="263"/>
    </location>
</feature>
<feature type="compositionally biased region" description="Basic and acidic residues" evidence="1">
    <location>
        <begin position="152"/>
        <end position="175"/>
    </location>
</feature>
<reference evidence="2 3" key="1">
    <citation type="submission" date="2015-09" db="EMBL/GenBank/DDBJ databases">
        <title>Host preference determinants of Valsa canker pathogens revealed by comparative genomics.</title>
        <authorList>
            <person name="Yin Z."/>
            <person name="Huang L."/>
        </authorList>
    </citation>
    <scope>NUCLEOTIDE SEQUENCE [LARGE SCALE GENOMIC DNA]</scope>
    <source>
        <strain evidence="2 3">YSFL</strain>
    </source>
</reference>
<protein>
    <submittedName>
        <fullName evidence="2">Uncharacterized protein</fullName>
    </submittedName>
</protein>
<accession>A0A423VXU8</accession>
<feature type="compositionally biased region" description="Polar residues" evidence="1">
    <location>
        <begin position="67"/>
        <end position="88"/>
    </location>
</feature>
<dbReference type="Proteomes" id="UP000284375">
    <property type="component" value="Unassembled WGS sequence"/>
</dbReference>
<feature type="compositionally biased region" description="Pro residues" evidence="1">
    <location>
        <begin position="421"/>
        <end position="437"/>
    </location>
</feature>
<feature type="compositionally biased region" description="Polar residues" evidence="1">
    <location>
        <begin position="372"/>
        <end position="390"/>
    </location>
</feature>
<feature type="region of interest" description="Disordered" evidence="1">
    <location>
        <begin position="192"/>
        <end position="228"/>
    </location>
</feature>
<dbReference type="EMBL" id="LJZO01000022">
    <property type="protein sequence ID" value="ROV95852.1"/>
    <property type="molecule type" value="Genomic_DNA"/>
</dbReference>
<feature type="compositionally biased region" description="Polar residues" evidence="1">
    <location>
        <begin position="210"/>
        <end position="228"/>
    </location>
</feature>
<keyword evidence="3" id="KW-1185">Reference proteome</keyword>
<feature type="region of interest" description="Disordered" evidence="1">
    <location>
        <begin position="241"/>
        <end position="313"/>
    </location>
</feature>
<sequence length="1127" mass="124580">MEGHSGLKRSSAARKKSGQHKKHHKDSQKGRFQEDLSQQQEPVDAELNDELDSAFQGSLDYHRYLHGSSNVKSNPKLTQSPTVSSSFSAPPVTPKNRFNGDATLNDLSAPSTVFKVESSKDKEDTVLPTPSKKTSQYLSEKDSTETIKPFRTLRERRSQTRIERAGRPEPLRKISHSDLTILTEIPATLTSSAITPSSSSPSVAPLTPGTLRSTRTLQSIPSGPLSTISYKEIDPAKLQPFIGPLTKQQPPPNRPLPALPFPSPLKRRADRNKPTTNMADNYKNSDQEFAEKGTKPSMEETAEPHAVEKKGRGLRKKISKFFTGDQSSKSDAAVTTSFRPLSIDTSRDSESFSDIFDDVYSAVGGPPFPGRSYNSGHASQQISGRASRQSGAGAISVASGEFLPRPSSQLDGTGPPSRAAPTPPMMKSPPIEPPPLTEHPALRGDLALQAQWRVIDTKSVSPPGPGLQSSSQDVPALNVTRQRPAAIDTGVRKSSRSVSSVLEATMKPRSVKEEAQTSATAEVIDPEDVDPLPAFDRTVDLTLHRKSRKEGDCVVASIPRPSDKFTHVRNLFTEEYANGRPITRCNRKKRFRYFDLPDKIRFEIVRHIIADSHTDKPILLNGKRQARPAWPDDAFVTLWSVLRPLQTYLWASPHMRADIMVTLLLTRSFHVIFSAFVKDESSPLATQWLMRYLPMMQDVRLELDMTKLGFGYSWESTMLSNQLPAIGDLVCRFTEVMLTRDKEANAIGRLTVHCRRYFGYRQGKNPLEGSEGAYRYPLPGSDKNDPRALNLCNDGSEYNPNQPWNYNRLTTSLPPSAKNPYSGHRRHHADRLNRVPYVNENQLSVADSLRKLVGRVETIRMVGFSEQWTYLTHEALWPKAEKDAIPSEIKHIHIDRYTPSRHDYVAPGHAIYLDFGIRNGIHRYPPLPDSEPMVCVDYDVKNDLYVDIGSGKVLTVKENGVEFVARVQGPNIPVLARAPSPKPCGPPVTRSSPALIVKPSRIPTPKDRRNLSPTMEAMRKGTPTKAAQLLGLPGTSITNTQMSLYAGEGDDDVGFETPTKSRTVSNSSAKTGEMSAQPEEDRMGDLVPQGSRTNSTTGNGVPKSAARRSLQGQLDASIGAFTTFDVF</sequence>
<comment type="caution">
    <text evidence="2">The sequence shown here is derived from an EMBL/GenBank/DDBJ whole genome shotgun (WGS) entry which is preliminary data.</text>
</comment>